<accession>A0A183SVF5</accession>
<dbReference type="WBParaSite" id="SSLN_0000852701-mRNA-1">
    <property type="protein sequence ID" value="SSLN_0000852701-mRNA-1"/>
    <property type="gene ID" value="SSLN_0000852701"/>
</dbReference>
<evidence type="ECO:0000313" key="3">
    <source>
        <dbReference type="Proteomes" id="UP000275846"/>
    </source>
</evidence>
<reference evidence="2 3" key="2">
    <citation type="submission" date="2018-11" db="EMBL/GenBank/DDBJ databases">
        <authorList>
            <consortium name="Pathogen Informatics"/>
        </authorList>
    </citation>
    <scope>NUCLEOTIDE SEQUENCE [LARGE SCALE GENOMIC DNA]</scope>
    <source>
        <strain evidence="2 3">NST_G2</strain>
    </source>
</reference>
<organism evidence="4">
    <name type="scientific">Schistocephalus solidus</name>
    <name type="common">Tapeworm</name>
    <dbReference type="NCBI Taxonomy" id="70667"/>
    <lineage>
        <taxon>Eukaryota</taxon>
        <taxon>Metazoa</taxon>
        <taxon>Spiralia</taxon>
        <taxon>Lophotrochozoa</taxon>
        <taxon>Platyhelminthes</taxon>
        <taxon>Cestoda</taxon>
        <taxon>Eucestoda</taxon>
        <taxon>Diphyllobothriidea</taxon>
        <taxon>Diphyllobothriidae</taxon>
        <taxon>Schistocephalus</taxon>
    </lineage>
</organism>
<evidence type="ECO:0000313" key="4">
    <source>
        <dbReference type="WBParaSite" id="SSLN_0000852701-mRNA-1"/>
    </source>
</evidence>
<evidence type="ECO:0000256" key="1">
    <source>
        <dbReference type="SAM" id="MobiDB-lite"/>
    </source>
</evidence>
<evidence type="ECO:0000313" key="2">
    <source>
        <dbReference type="EMBL" id="VDL94588.1"/>
    </source>
</evidence>
<name>A0A183SVF5_SCHSO</name>
<feature type="compositionally biased region" description="Basic and acidic residues" evidence="1">
    <location>
        <begin position="23"/>
        <end position="38"/>
    </location>
</feature>
<sequence length="133" mass="15742">MDLQNQKGFRPNTGLRLESPRYSPEHQTEDVEGRRFDDTHLRSGDLERLLKPSQEAESLPSQLPNRILKLRWQDRIPDMEVLEWTGILRIHAMLRQVQLRWSGHLVRMDDERLPKRLFYGDIATSARRQGSQK</sequence>
<feature type="region of interest" description="Disordered" evidence="1">
    <location>
        <begin position="1"/>
        <end position="38"/>
    </location>
</feature>
<gene>
    <name evidence="2" type="ORF">SSLN_LOCUS8203</name>
</gene>
<dbReference type="AlphaFoldDB" id="A0A183SVF5"/>
<dbReference type="OrthoDB" id="425014at2759"/>
<reference evidence="4" key="1">
    <citation type="submission" date="2016-06" db="UniProtKB">
        <authorList>
            <consortium name="WormBaseParasite"/>
        </authorList>
    </citation>
    <scope>IDENTIFICATION</scope>
</reference>
<proteinExistence type="predicted"/>
<dbReference type="EMBL" id="UYSU01034529">
    <property type="protein sequence ID" value="VDL94588.1"/>
    <property type="molecule type" value="Genomic_DNA"/>
</dbReference>
<protein>
    <submittedName>
        <fullName evidence="2 4">Uncharacterized protein</fullName>
    </submittedName>
</protein>
<keyword evidence="3" id="KW-1185">Reference proteome</keyword>
<dbReference type="Proteomes" id="UP000275846">
    <property type="component" value="Unassembled WGS sequence"/>
</dbReference>